<keyword evidence="1" id="KW-0812">Transmembrane</keyword>
<accession>A0A926IFM4</accession>
<dbReference type="EMBL" id="JACRTG010000025">
    <property type="protein sequence ID" value="MBC8588657.1"/>
    <property type="molecule type" value="Genomic_DNA"/>
</dbReference>
<keyword evidence="6" id="KW-1185">Reference proteome</keyword>
<dbReference type="InterPro" id="IPR058709">
    <property type="entry name" value="BSH_RND-rel"/>
</dbReference>
<keyword evidence="1" id="KW-0472">Membrane</keyword>
<evidence type="ECO:0008006" key="7">
    <source>
        <dbReference type="Google" id="ProtNLM"/>
    </source>
</evidence>
<feature type="transmembrane region" description="Helical" evidence="1">
    <location>
        <begin position="15"/>
        <end position="36"/>
    </location>
</feature>
<feature type="domain" description="RND related beta-barrel" evidence="2">
    <location>
        <begin position="267"/>
        <end position="338"/>
    </location>
</feature>
<dbReference type="AlphaFoldDB" id="A0A926IFM4"/>
<sequence length="423" mass="48515">MSQTRVQKKKRKNRIILILFTFLLIYFIISLIPLVFGNPYKTVLPEDDVLFRKFEGQSVLIKEEYVYFAEGNGQVERIAKEGERVSSFEEVARISLLNDTSGLKQELLEVDQKIDTLSKSDRQASDISNDNTQLEDFQKETVNDIQKYINEGSYLNVQRSKEEILIYNGKLNNSSQGNTLLNQSIETLKETRKGLVEKIDKNNIRCYSSESGLISYEIDGYENIFLPKDFENYTYENLNIDENAKNEIQDKISIGSPVFKTINNFEWYLAIKVTNTKDIEDYEIGQAITVEVADKEIIGNIVAINTTNNKAVIVVRFRDYLHEIYNLRFTDVSIIKEKIESYKIPVNAVFDYEGKKGVYIEEVNGIVKFKPVNVLDIVGDDAYIDKGDIGGFITIGGEKYKTVSLYDEIFIDPTTVKDGQILR</sequence>
<feature type="domain" description="RND related barrel-sandwich hybrid" evidence="4">
    <location>
        <begin position="64"/>
        <end position="263"/>
    </location>
</feature>
<dbReference type="InterPro" id="IPR058729">
    <property type="entry name" value="Beta-barrel_RND-rel"/>
</dbReference>
<dbReference type="InterPro" id="IPR058728">
    <property type="entry name" value="HH_RND-rel"/>
</dbReference>
<dbReference type="Pfam" id="PF26012">
    <property type="entry name" value="HH_RND_rel"/>
    <property type="match status" value="1"/>
</dbReference>
<evidence type="ECO:0000313" key="6">
    <source>
        <dbReference type="Proteomes" id="UP000601171"/>
    </source>
</evidence>
<protein>
    <recommendedName>
        <fullName evidence="7">Membrane fusion protein</fullName>
    </recommendedName>
</protein>
<evidence type="ECO:0000256" key="1">
    <source>
        <dbReference type="SAM" id="Phobius"/>
    </source>
</evidence>
<comment type="caution">
    <text evidence="5">The sequence shown here is derived from an EMBL/GenBank/DDBJ whole genome shotgun (WGS) entry which is preliminary data.</text>
</comment>
<evidence type="ECO:0000313" key="5">
    <source>
        <dbReference type="EMBL" id="MBC8588657.1"/>
    </source>
</evidence>
<dbReference type="Pfam" id="PF26011">
    <property type="entry name" value="Beta-barrel_RND_rel"/>
    <property type="match status" value="1"/>
</dbReference>
<organism evidence="5 6">
    <name type="scientific">Paratissierella segnis</name>
    <dbReference type="NCBI Taxonomy" id="2763679"/>
    <lineage>
        <taxon>Bacteria</taxon>
        <taxon>Bacillati</taxon>
        <taxon>Bacillota</taxon>
        <taxon>Tissierellia</taxon>
        <taxon>Tissierellales</taxon>
        <taxon>Tissierellaceae</taxon>
        <taxon>Paratissierella</taxon>
    </lineage>
</organism>
<feature type="domain" description="RND related alpha-helical hairpin" evidence="3">
    <location>
        <begin position="102"/>
        <end position="202"/>
    </location>
</feature>
<gene>
    <name evidence="5" type="ORF">H8707_10500</name>
</gene>
<evidence type="ECO:0000259" key="2">
    <source>
        <dbReference type="Pfam" id="PF26011"/>
    </source>
</evidence>
<name>A0A926IFM4_9FIRM</name>
<reference evidence="5" key="1">
    <citation type="submission" date="2020-08" db="EMBL/GenBank/DDBJ databases">
        <title>Genome public.</title>
        <authorList>
            <person name="Liu C."/>
            <person name="Sun Q."/>
        </authorList>
    </citation>
    <scope>NUCLEOTIDE SEQUENCE</scope>
    <source>
        <strain evidence="5">BX21</strain>
    </source>
</reference>
<dbReference type="Proteomes" id="UP000601171">
    <property type="component" value="Unassembled WGS sequence"/>
</dbReference>
<dbReference type="Pfam" id="PF26018">
    <property type="entry name" value="BSH_RND_rel"/>
    <property type="match status" value="1"/>
</dbReference>
<keyword evidence="1" id="KW-1133">Transmembrane helix</keyword>
<evidence type="ECO:0000259" key="4">
    <source>
        <dbReference type="Pfam" id="PF26018"/>
    </source>
</evidence>
<evidence type="ECO:0000259" key="3">
    <source>
        <dbReference type="Pfam" id="PF26012"/>
    </source>
</evidence>
<dbReference type="RefSeq" id="WP_262430113.1">
    <property type="nucleotide sequence ID" value="NZ_JACRTG010000025.1"/>
</dbReference>
<proteinExistence type="predicted"/>